<proteinExistence type="predicted"/>
<evidence type="ECO:0000313" key="8">
    <source>
        <dbReference type="Proteomes" id="UP000266234"/>
    </source>
</evidence>
<dbReference type="EMBL" id="PXOG01000162">
    <property type="protein sequence ID" value="RGP71231.1"/>
    <property type="molecule type" value="Genomic_DNA"/>
</dbReference>
<dbReference type="Proteomes" id="UP000266234">
    <property type="component" value="Unassembled WGS sequence"/>
</dbReference>
<keyword evidence="3" id="KW-0804">Transcription</keyword>
<evidence type="ECO:0000313" key="7">
    <source>
        <dbReference type="EMBL" id="RGP71231.1"/>
    </source>
</evidence>
<keyword evidence="8" id="KW-1185">Reference proteome</keyword>
<organism evidence="7 8">
    <name type="scientific">Fusarium longipes</name>
    <dbReference type="NCBI Taxonomy" id="694270"/>
    <lineage>
        <taxon>Eukaryota</taxon>
        <taxon>Fungi</taxon>
        <taxon>Dikarya</taxon>
        <taxon>Ascomycota</taxon>
        <taxon>Pezizomycotina</taxon>
        <taxon>Sordariomycetes</taxon>
        <taxon>Hypocreomycetidae</taxon>
        <taxon>Hypocreales</taxon>
        <taxon>Nectriaceae</taxon>
        <taxon>Fusarium</taxon>
    </lineage>
</organism>
<dbReference type="GO" id="GO:0000435">
    <property type="term" value="P:positive regulation of transcription from RNA polymerase II promoter by galactose"/>
    <property type="evidence" value="ECO:0007669"/>
    <property type="project" value="TreeGrafter"/>
</dbReference>
<dbReference type="Gene3D" id="4.10.240.10">
    <property type="entry name" value="Zn(2)-C6 fungal-type DNA-binding domain"/>
    <property type="match status" value="1"/>
</dbReference>
<name>A0A395SFS8_9HYPO</name>
<accession>A0A395SFS8</accession>
<dbReference type="InterPro" id="IPR001138">
    <property type="entry name" value="Zn2Cys6_DnaBD"/>
</dbReference>
<keyword evidence="1" id="KW-0479">Metal-binding</keyword>
<dbReference type="SMART" id="SM00906">
    <property type="entry name" value="Fungal_trans"/>
    <property type="match status" value="1"/>
</dbReference>
<dbReference type="AlphaFoldDB" id="A0A395SFS8"/>
<dbReference type="OrthoDB" id="2123952at2759"/>
<dbReference type="SUPFAM" id="SSF57701">
    <property type="entry name" value="Zn2/Cys6 DNA-binding domain"/>
    <property type="match status" value="1"/>
</dbReference>
<gene>
    <name evidence="7" type="ORF">FLONG3_7181</name>
</gene>
<dbReference type="GO" id="GO:0000981">
    <property type="term" value="F:DNA-binding transcription factor activity, RNA polymerase II-specific"/>
    <property type="evidence" value="ECO:0007669"/>
    <property type="project" value="InterPro"/>
</dbReference>
<dbReference type="CDD" id="cd00067">
    <property type="entry name" value="GAL4"/>
    <property type="match status" value="1"/>
</dbReference>
<evidence type="ECO:0000256" key="3">
    <source>
        <dbReference type="ARBA" id="ARBA00023163"/>
    </source>
</evidence>
<evidence type="ECO:0000256" key="1">
    <source>
        <dbReference type="ARBA" id="ARBA00022723"/>
    </source>
</evidence>
<dbReference type="PANTHER" id="PTHR47424">
    <property type="entry name" value="REGULATORY PROTEIN GAL4"/>
    <property type="match status" value="1"/>
</dbReference>
<dbReference type="InterPro" id="IPR051127">
    <property type="entry name" value="Fungal_SecMet_Regulators"/>
</dbReference>
<dbReference type="InterPro" id="IPR007219">
    <property type="entry name" value="XnlR_reg_dom"/>
</dbReference>
<reference evidence="7 8" key="1">
    <citation type="journal article" date="2018" name="PLoS Pathog.">
        <title>Evolution of structural diversity of trichothecenes, a family of toxins produced by plant pathogenic and entomopathogenic fungi.</title>
        <authorList>
            <person name="Proctor R.H."/>
            <person name="McCormick S.P."/>
            <person name="Kim H.S."/>
            <person name="Cardoza R.E."/>
            <person name="Stanley A.M."/>
            <person name="Lindo L."/>
            <person name="Kelly A."/>
            <person name="Brown D.W."/>
            <person name="Lee T."/>
            <person name="Vaughan M.M."/>
            <person name="Alexander N.J."/>
            <person name="Busman M."/>
            <person name="Gutierrez S."/>
        </authorList>
    </citation>
    <scope>NUCLEOTIDE SEQUENCE [LARGE SCALE GENOMIC DNA]</scope>
    <source>
        <strain evidence="7 8">NRRL 20695</strain>
    </source>
</reference>
<evidence type="ECO:0000259" key="6">
    <source>
        <dbReference type="SMART" id="SM00906"/>
    </source>
</evidence>
<sequence>MNTKIAKACEPCRLRKKRCNGSHPCNHSDCQDAPETCVYRHRTRIRKPKRDNNSQPTSQLPLLGSNQSLERHSTSPWHESQAAGTADQGVQHEVYHSVTETHLSPSSIDSSQLFYGPSSYFAFLQQIHRGVLPATQHGQFNQTEARSGVDTFMQRSIFFGTPSRISPEAIRSDSIQLAPITKKIACKFLGSFKTTAHFRLPFYTTSELDGLLECLYNSQHVRNIPPQTKASFLVMLAIGALSTPDTDLAETLFTEARREAVILEDAVTLKTLQLSILFADYQVNMGRPNSTYLHLGVACRRAFALGLHIGSLYTRLDSLTLQSHQITIWSLYFYETYQALSLGRKSGLKITDIACPFPTEPLPLVRLCRIARIMEDAADAIYGRKATSLRQLYIVAEELRVRLYQFAQDCGIGSPRLDSDQDHLDCHESMALHSMYYHAIILIFRPFQVAKQAMRVNGGLSEVKDMWLRQACRHAVDAAQDSIEFSAHMGQICTAPRYQGFFIECSCAVLLYDILYQPSKYSYNMEYIEKAIQALSSMVSDEPIISSLNSIRRVLETIEASIPAHVHGKQPMVPESIPEGSHQYSRVQFPSLNPLEVNESGRMILLTDDIGNEDNRSHSFASGMQNTFADQDWTSAAHFNLDVMTTDLFNFFPLDMTTPMGPATGNSTDAS</sequence>
<dbReference type="GO" id="GO:0008270">
    <property type="term" value="F:zinc ion binding"/>
    <property type="evidence" value="ECO:0007669"/>
    <property type="project" value="InterPro"/>
</dbReference>
<evidence type="ECO:0000256" key="5">
    <source>
        <dbReference type="SAM" id="MobiDB-lite"/>
    </source>
</evidence>
<feature type="region of interest" description="Disordered" evidence="5">
    <location>
        <begin position="44"/>
        <end position="88"/>
    </location>
</feature>
<comment type="caution">
    <text evidence="7">The sequence shown here is derived from an EMBL/GenBank/DDBJ whole genome shotgun (WGS) entry which is preliminary data.</text>
</comment>
<evidence type="ECO:0000256" key="4">
    <source>
        <dbReference type="ARBA" id="ARBA00023242"/>
    </source>
</evidence>
<dbReference type="GO" id="GO:0005634">
    <property type="term" value="C:nucleus"/>
    <property type="evidence" value="ECO:0007669"/>
    <property type="project" value="TreeGrafter"/>
</dbReference>
<feature type="domain" description="Xylanolytic transcriptional activator regulatory" evidence="6">
    <location>
        <begin position="291"/>
        <end position="364"/>
    </location>
</feature>
<dbReference type="CDD" id="cd12148">
    <property type="entry name" value="fungal_TF_MHR"/>
    <property type="match status" value="1"/>
</dbReference>
<dbReference type="InterPro" id="IPR036864">
    <property type="entry name" value="Zn2-C6_fun-type_DNA-bd_sf"/>
</dbReference>
<dbReference type="PANTHER" id="PTHR47424:SF15">
    <property type="entry name" value="ZN(II)2CYS6 TRANSCRIPTION FACTOR (EUROFUNG)"/>
    <property type="match status" value="1"/>
</dbReference>
<dbReference type="GO" id="GO:0006351">
    <property type="term" value="P:DNA-templated transcription"/>
    <property type="evidence" value="ECO:0007669"/>
    <property type="project" value="InterPro"/>
</dbReference>
<keyword evidence="2" id="KW-0805">Transcription regulation</keyword>
<dbReference type="GO" id="GO:0000978">
    <property type="term" value="F:RNA polymerase II cis-regulatory region sequence-specific DNA binding"/>
    <property type="evidence" value="ECO:0007669"/>
    <property type="project" value="TreeGrafter"/>
</dbReference>
<dbReference type="Pfam" id="PF04082">
    <property type="entry name" value="Fungal_trans"/>
    <property type="match status" value="1"/>
</dbReference>
<protein>
    <submittedName>
        <fullName evidence="7">C6 zinc finger domain-containing</fullName>
    </submittedName>
</protein>
<keyword evidence="4" id="KW-0539">Nucleus</keyword>
<feature type="compositionally biased region" description="Polar residues" evidence="5">
    <location>
        <begin position="53"/>
        <end position="78"/>
    </location>
</feature>
<evidence type="ECO:0000256" key="2">
    <source>
        <dbReference type="ARBA" id="ARBA00023015"/>
    </source>
</evidence>